<protein>
    <submittedName>
        <fullName evidence="1">Uncharacterized protein</fullName>
    </submittedName>
</protein>
<evidence type="ECO:0000313" key="1">
    <source>
        <dbReference type="EMBL" id="CAA9583022.1"/>
    </source>
</evidence>
<name>A0A6J4VMX0_9BACT</name>
<reference evidence="1" key="1">
    <citation type="submission" date="2020-02" db="EMBL/GenBank/DDBJ databases">
        <authorList>
            <person name="Meier V. D."/>
        </authorList>
    </citation>
    <scope>NUCLEOTIDE SEQUENCE</scope>
    <source>
        <strain evidence="1">AVDCRST_MAG18</strain>
    </source>
</reference>
<dbReference type="EMBL" id="CADCWN010000257">
    <property type="protein sequence ID" value="CAA9583022.1"/>
    <property type="molecule type" value="Genomic_DNA"/>
</dbReference>
<sequence length="72" mass="7477">MQEQLWGQLVQTLQDRAGLDPEKAQQVAQVVADFAQQHAGDLLGMATGGGQGGQGGLSAENVQGMLGKLMGR</sequence>
<accession>A0A6J4VMX0</accession>
<gene>
    <name evidence="1" type="ORF">AVDCRST_MAG18-3427</name>
</gene>
<organism evidence="1">
    <name type="scientific">uncultured Thermomicrobiales bacterium</name>
    <dbReference type="NCBI Taxonomy" id="1645740"/>
    <lineage>
        <taxon>Bacteria</taxon>
        <taxon>Pseudomonadati</taxon>
        <taxon>Thermomicrobiota</taxon>
        <taxon>Thermomicrobia</taxon>
        <taxon>Thermomicrobiales</taxon>
        <taxon>environmental samples</taxon>
    </lineage>
</organism>
<proteinExistence type="predicted"/>
<dbReference type="AlphaFoldDB" id="A0A6J4VMX0"/>